<dbReference type="InterPro" id="IPR024078">
    <property type="entry name" value="LmbE-like_dom_sf"/>
</dbReference>
<dbReference type="GO" id="GO:0016811">
    <property type="term" value="F:hydrolase activity, acting on carbon-nitrogen (but not peptide) bonds, in linear amides"/>
    <property type="evidence" value="ECO:0007669"/>
    <property type="project" value="TreeGrafter"/>
</dbReference>
<dbReference type="GO" id="GO:0016137">
    <property type="term" value="P:glycoside metabolic process"/>
    <property type="evidence" value="ECO:0007669"/>
    <property type="project" value="UniProtKB-ARBA"/>
</dbReference>
<keyword evidence="1" id="KW-0862">Zinc</keyword>
<dbReference type="Pfam" id="PF02585">
    <property type="entry name" value="PIG-L"/>
    <property type="match status" value="1"/>
</dbReference>
<name>A0A1G9WFG3_9ACTN</name>
<dbReference type="OrthoDB" id="3514174at2"/>
<gene>
    <name evidence="2" type="ORF">SAMN05192576_1035</name>
</gene>
<proteinExistence type="predicted"/>
<dbReference type="InterPro" id="IPR003737">
    <property type="entry name" value="GlcNAc_PI_deacetylase-related"/>
</dbReference>
<accession>A0A1G9WFG3</accession>
<dbReference type="SUPFAM" id="SSF102588">
    <property type="entry name" value="LmbE-like"/>
    <property type="match status" value="1"/>
</dbReference>
<reference evidence="2 3" key="1">
    <citation type="submission" date="2016-10" db="EMBL/GenBank/DDBJ databases">
        <authorList>
            <person name="de Groot N.N."/>
        </authorList>
    </citation>
    <scope>NUCLEOTIDE SEQUENCE [LARGE SCALE GENOMIC DNA]</scope>
    <source>
        <strain evidence="2 3">CGMCC 1.11147</strain>
    </source>
</reference>
<evidence type="ECO:0000313" key="2">
    <source>
        <dbReference type="EMBL" id="SDM82961.1"/>
    </source>
</evidence>
<dbReference type="PANTHER" id="PTHR12993">
    <property type="entry name" value="N-ACETYLGLUCOSAMINYL-PHOSPHATIDYLINOSITOL DE-N-ACETYLASE-RELATED"/>
    <property type="match status" value="1"/>
</dbReference>
<dbReference type="AlphaFoldDB" id="A0A1G9WFG3"/>
<organism evidence="2 3">
    <name type="scientific">Nocardioides szechwanensis</name>
    <dbReference type="NCBI Taxonomy" id="1005944"/>
    <lineage>
        <taxon>Bacteria</taxon>
        <taxon>Bacillati</taxon>
        <taxon>Actinomycetota</taxon>
        <taxon>Actinomycetes</taxon>
        <taxon>Propionibacteriales</taxon>
        <taxon>Nocardioidaceae</taxon>
        <taxon>Nocardioides</taxon>
    </lineage>
</organism>
<evidence type="ECO:0000256" key="1">
    <source>
        <dbReference type="ARBA" id="ARBA00022833"/>
    </source>
</evidence>
<protein>
    <submittedName>
        <fullName evidence="2">N-acetylglucosaminyl deacetylase, LmbE family</fullName>
    </submittedName>
</protein>
<sequence>MHSFGAPTPAVPLPDGIVREAAGPEQVVLVWGSGGLDRLMGDLLESGHLPLLLTPAETPEMIEMSGAPALLLVDAEVLDGSTVEILAAVRELAPQTRVCVLAGASSGADGLLRALRAGLSEVVDPADERALEQLLDRQEGRDGERVLAVGAHPDDVEIGAGATLLRHRALGHPLSILTLSRGAVGGDRDARRREAVGAAVALSAELLMGDLPDTRMEDEPGMITLIEGVIAAVRPTTVYVHSAADNHQDHRAVHHATVIAARRVPQLFCYQSPSSRNEFAPTKFVAVDTTIHEKVEVLAHYRSQSTRHYLEPDLVVASARYWARQLTHTRYAEPFEVMRASERATV</sequence>
<dbReference type="Proteomes" id="UP000199004">
    <property type="component" value="Unassembled WGS sequence"/>
</dbReference>
<dbReference type="Gene3D" id="3.40.50.10320">
    <property type="entry name" value="LmbE-like"/>
    <property type="match status" value="1"/>
</dbReference>
<dbReference type="EMBL" id="FNIC01000001">
    <property type="protein sequence ID" value="SDM82961.1"/>
    <property type="molecule type" value="Genomic_DNA"/>
</dbReference>
<dbReference type="RefSeq" id="WP_091022439.1">
    <property type="nucleotide sequence ID" value="NZ_BKAE01000002.1"/>
</dbReference>
<dbReference type="Gene3D" id="3.40.50.2300">
    <property type="match status" value="1"/>
</dbReference>
<evidence type="ECO:0000313" key="3">
    <source>
        <dbReference type="Proteomes" id="UP000199004"/>
    </source>
</evidence>
<dbReference type="PANTHER" id="PTHR12993:SF11">
    <property type="entry name" value="N-ACETYLGLUCOSAMINYL-PHOSPHATIDYLINOSITOL DE-N-ACETYLASE"/>
    <property type="match status" value="1"/>
</dbReference>
<dbReference type="STRING" id="1005944.SAMN05192576_1035"/>
<keyword evidence="3" id="KW-1185">Reference proteome</keyword>